<dbReference type="GO" id="GO:0004519">
    <property type="term" value="F:endonuclease activity"/>
    <property type="evidence" value="ECO:0007669"/>
    <property type="project" value="UniProtKB-KW"/>
</dbReference>
<protein>
    <submittedName>
        <fullName evidence="3">Structure-specific endonuclease subunit SLX1</fullName>
    </submittedName>
</protein>
<dbReference type="PROSITE" id="PS50943">
    <property type="entry name" value="HTH_CROC1"/>
    <property type="match status" value="1"/>
</dbReference>
<evidence type="ECO:0000313" key="4">
    <source>
        <dbReference type="Proteomes" id="UP000298493"/>
    </source>
</evidence>
<organism evidence="3 4">
    <name type="scientific">Venturia nashicola</name>
    <dbReference type="NCBI Taxonomy" id="86259"/>
    <lineage>
        <taxon>Eukaryota</taxon>
        <taxon>Fungi</taxon>
        <taxon>Dikarya</taxon>
        <taxon>Ascomycota</taxon>
        <taxon>Pezizomycotina</taxon>
        <taxon>Dothideomycetes</taxon>
        <taxon>Pleosporomycetidae</taxon>
        <taxon>Venturiales</taxon>
        <taxon>Venturiaceae</taxon>
        <taxon>Venturia</taxon>
    </lineage>
</organism>
<dbReference type="InterPro" id="IPR001387">
    <property type="entry name" value="Cro/C1-type_HTH"/>
</dbReference>
<sequence length="451" mass="52037">MNDRIKIQVPLVEHIMRNFEPVMKRPSSVQTLVKLCSVLGVKLDDLTDVGSFYLRSKHPDDRLLGQNLLLCASRAGSLSATIFLVFSARNQDSLNAGRFSEPRTHLKSSVQAGTTNIQAWVLQGKLYQDQERYKEAASCFEKAISLANQCKDADDTWMVKFLRWIGFDVGIKDPNLETRPQDVALDHVEAYIQLATLQNNHKIDGDGKKTMKVAALKYDDPKAYFSLAGYQTEKYSYEWLQYMLKAAASGYGSAMEEIADLLSRSEEELEEMVSNQRVRDWVLQSPVYWPMFAESFGPSSPLETSEGGEKRRTLERYRWALAWLTAASERAHENNGFENYLFATLQWKLGELTQELKLPLRSVREWLVNGLSHARTLEKSRKVDQELRKWSEIDFREMQKHSMYQEAAEILDYWISEGSMDISWLRVFLEAIENVPAGTWRSDKKRRRKVF</sequence>
<dbReference type="STRING" id="86259.A0A4Z1NQC2"/>
<comment type="caution">
    <text evidence="3">The sequence shown here is derived from an EMBL/GenBank/DDBJ whole genome shotgun (WGS) entry which is preliminary data.</text>
</comment>
<reference evidence="3 4" key="1">
    <citation type="submission" date="2019-04" db="EMBL/GenBank/DDBJ databases">
        <title>High contiguity whole genome sequence and gene annotation resource for two Venturia nashicola isolates.</title>
        <authorList>
            <person name="Prokchorchik M."/>
            <person name="Won K."/>
            <person name="Lee Y."/>
            <person name="Choi E.D."/>
            <person name="Segonzac C."/>
            <person name="Sohn K.H."/>
        </authorList>
    </citation>
    <scope>NUCLEOTIDE SEQUENCE [LARGE SCALE GENOMIC DNA]</scope>
    <source>
        <strain evidence="3 4">PRI2</strain>
    </source>
</reference>
<name>A0A4Z1NQC2_9PEZI</name>
<dbReference type="InterPro" id="IPR011990">
    <property type="entry name" value="TPR-like_helical_dom_sf"/>
</dbReference>
<dbReference type="PROSITE" id="PS50005">
    <property type="entry name" value="TPR"/>
    <property type="match status" value="1"/>
</dbReference>
<dbReference type="Proteomes" id="UP000298493">
    <property type="component" value="Unassembled WGS sequence"/>
</dbReference>
<feature type="repeat" description="TPR" evidence="1">
    <location>
        <begin position="117"/>
        <end position="150"/>
    </location>
</feature>
<keyword evidence="3" id="KW-0255">Endonuclease</keyword>
<feature type="domain" description="HTH cro/C1-type" evidence="2">
    <location>
        <begin position="28"/>
        <end position="46"/>
    </location>
</feature>
<keyword evidence="3" id="KW-0378">Hydrolase</keyword>
<dbReference type="EMBL" id="SNSC02000021">
    <property type="protein sequence ID" value="TID15205.1"/>
    <property type="molecule type" value="Genomic_DNA"/>
</dbReference>
<gene>
    <name evidence="3" type="ORF">E6O75_ATG08458</name>
</gene>
<evidence type="ECO:0000313" key="3">
    <source>
        <dbReference type="EMBL" id="TID15205.1"/>
    </source>
</evidence>
<accession>A0A4Z1NQC2</accession>
<dbReference type="Pfam" id="PF13181">
    <property type="entry name" value="TPR_8"/>
    <property type="match status" value="1"/>
</dbReference>
<evidence type="ECO:0000256" key="1">
    <source>
        <dbReference type="PROSITE-ProRule" id="PRU00339"/>
    </source>
</evidence>
<dbReference type="SMART" id="SM00028">
    <property type="entry name" value="TPR"/>
    <property type="match status" value="1"/>
</dbReference>
<keyword evidence="1" id="KW-0802">TPR repeat</keyword>
<proteinExistence type="predicted"/>
<dbReference type="AlphaFoldDB" id="A0A4Z1NQC2"/>
<dbReference type="Gene3D" id="1.25.40.10">
    <property type="entry name" value="Tetratricopeptide repeat domain"/>
    <property type="match status" value="1"/>
</dbReference>
<evidence type="ECO:0000259" key="2">
    <source>
        <dbReference type="PROSITE" id="PS50943"/>
    </source>
</evidence>
<keyword evidence="3" id="KW-0540">Nuclease</keyword>
<keyword evidence="4" id="KW-1185">Reference proteome</keyword>
<dbReference type="SUPFAM" id="SSF48452">
    <property type="entry name" value="TPR-like"/>
    <property type="match status" value="1"/>
</dbReference>
<dbReference type="InterPro" id="IPR019734">
    <property type="entry name" value="TPR_rpt"/>
</dbReference>